<reference evidence="1 2" key="1">
    <citation type="submission" date="2019-07" db="EMBL/GenBank/DDBJ databases">
        <title>Whole genome shotgun sequence of Halolactibacillus alkaliphilus NBRC 103919.</title>
        <authorList>
            <person name="Hosoyama A."/>
            <person name="Uohara A."/>
            <person name="Ohji S."/>
            <person name="Ichikawa N."/>
        </authorList>
    </citation>
    <scope>NUCLEOTIDE SEQUENCE [LARGE SCALE GENOMIC DNA]</scope>
    <source>
        <strain evidence="1 2">NBRC 103919</strain>
    </source>
</reference>
<dbReference type="STRING" id="442899.SAMN05720591_12818"/>
<accession>A0A511X3J3</accession>
<proteinExistence type="predicted"/>
<organism evidence="1 2">
    <name type="scientific">Halolactibacillus alkaliphilus</name>
    <dbReference type="NCBI Taxonomy" id="442899"/>
    <lineage>
        <taxon>Bacteria</taxon>
        <taxon>Bacillati</taxon>
        <taxon>Bacillota</taxon>
        <taxon>Bacilli</taxon>
        <taxon>Bacillales</taxon>
        <taxon>Bacillaceae</taxon>
        <taxon>Halolactibacillus</taxon>
    </lineage>
</organism>
<dbReference type="RefSeq" id="WP_089802968.1">
    <property type="nucleotide sequence ID" value="NZ_BJYE01000031.1"/>
</dbReference>
<comment type="caution">
    <text evidence="1">The sequence shown here is derived from an EMBL/GenBank/DDBJ whole genome shotgun (WGS) entry which is preliminary data.</text>
</comment>
<dbReference type="EMBL" id="BJYE01000031">
    <property type="protein sequence ID" value="GEN57518.1"/>
    <property type="molecule type" value="Genomic_DNA"/>
</dbReference>
<dbReference type="Proteomes" id="UP000321400">
    <property type="component" value="Unassembled WGS sequence"/>
</dbReference>
<protein>
    <submittedName>
        <fullName evidence="1">Uncharacterized protein</fullName>
    </submittedName>
</protein>
<dbReference type="OrthoDB" id="2918563at2"/>
<dbReference type="AlphaFoldDB" id="A0A511X3J3"/>
<evidence type="ECO:0000313" key="1">
    <source>
        <dbReference type="EMBL" id="GEN57518.1"/>
    </source>
</evidence>
<gene>
    <name evidence="1" type="ORF">HAL01_19820</name>
</gene>
<evidence type="ECO:0000313" key="2">
    <source>
        <dbReference type="Proteomes" id="UP000321400"/>
    </source>
</evidence>
<sequence length="66" mass="7998">MSMKAIFSNRLYKHKIDPDFVMSMDHTLRVFNQAKQFRYQAEVRELRGLKEKSPISIHQRLKQRYG</sequence>
<keyword evidence="2" id="KW-1185">Reference proteome</keyword>
<name>A0A511X3J3_9BACI</name>